<organism evidence="2 3">
    <name type="scientific">Pochonia chlamydosporia 170</name>
    <dbReference type="NCBI Taxonomy" id="1380566"/>
    <lineage>
        <taxon>Eukaryota</taxon>
        <taxon>Fungi</taxon>
        <taxon>Dikarya</taxon>
        <taxon>Ascomycota</taxon>
        <taxon>Pezizomycotina</taxon>
        <taxon>Sordariomycetes</taxon>
        <taxon>Hypocreomycetidae</taxon>
        <taxon>Hypocreales</taxon>
        <taxon>Clavicipitaceae</taxon>
        <taxon>Pochonia</taxon>
    </lineage>
</organism>
<dbReference type="Pfam" id="PF01814">
    <property type="entry name" value="Hemerythrin"/>
    <property type="match status" value="1"/>
</dbReference>
<dbReference type="PANTHER" id="PTHR38048:SF2">
    <property type="entry name" value="HEMERYTHRIN-LIKE DOMAIN-CONTAINING PROTEIN"/>
    <property type="match status" value="1"/>
</dbReference>
<sequence length="262" mass="29839">MTTKPSDAPWADEPFRLIATPSKRLENSLGHVHCATEMAHAHNVILRGLNSILQQAPYIPAEHKKDVKDLLFYTQSWVKMVNHHHWVEERFIFPELEKSTGKQGIMDTPKHQHGLFHSGIEKLLAYTEHASSNLETYRWDGEGGMKEIIDSFSQHLVDHLYAEIDTFLGLGDMDIDGAVLKETWGEAEKIAQQNGNLAMLYDVFPTVLGCADKTYEGGHEFPPLPWILPYVVKYWFAAGNGAWRFNPCDWWGRPQPLKFGPS</sequence>
<comment type="caution">
    <text evidence="2">The sequence shown here is derived from an EMBL/GenBank/DDBJ whole genome shotgun (WGS) entry which is preliminary data.</text>
</comment>
<dbReference type="RefSeq" id="XP_018149176.1">
    <property type="nucleotide sequence ID" value="XM_018280826.1"/>
</dbReference>
<feature type="domain" description="Hemerythrin-like" evidence="1">
    <location>
        <begin position="37"/>
        <end position="163"/>
    </location>
</feature>
<accession>A0A179G6Q2</accession>
<dbReference type="OrthoDB" id="58416at2759"/>
<dbReference type="CDD" id="cd12108">
    <property type="entry name" value="Hr-like"/>
    <property type="match status" value="1"/>
</dbReference>
<dbReference type="PANTHER" id="PTHR38048">
    <property type="entry name" value="EXPRESSED PROTEIN"/>
    <property type="match status" value="1"/>
</dbReference>
<dbReference type="Gene3D" id="1.20.120.520">
    <property type="entry name" value="nmb1532 protein domain like"/>
    <property type="match status" value="1"/>
</dbReference>
<dbReference type="STRING" id="1380566.A0A179G6Q2"/>
<name>A0A179G6Q2_METCM</name>
<proteinExistence type="predicted"/>
<gene>
    <name evidence="2" type="ORF">VFPPC_00895</name>
</gene>
<evidence type="ECO:0000259" key="1">
    <source>
        <dbReference type="Pfam" id="PF01814"/>
    </source>
</evidence>
<dbReference type="InterPro" id="IPR012312">
    <property type="entry name" value="Hemerythrin-like"/>
</dbReference>
<dbReference type="EMBL" id="LSBJ02000001">
    <property type="protein sequence ID" value="OAQ73093.1"/>
    <property type="molecule type" value="Genomic_DNA"/>
</dbReference>
<reference evidence="2 3" key="1">
    <citation type="journal article" date="2016" name="PLoS Pathog.">
        <title>Biosynthesis of antibiotic leucinostatins in bio-control fungus Purpureocillium lilacinum and their inhibition on phytophthora revealed by genome mining.</title>
        <authorList>
            <person name="Wang G."/>
            <person name="Liu Z."/>
            <person name="Lin R."/>
            <person name="Li E."/>
            <person name="Mao Z."/>
            <person name="Ling J."/>
            <person name="Yang Y."/>
            <person name="Yin W.B."/>
            <person name="Xie B."/>
        </authorList>
    </citation>
    <scope>NUCLEOTIDE SEQUENCE [LARGE SCALE GENOMIC DNA]</scope>
    <source>
        <strain evidence="2">170</strain>
    </source>
</reference>
<evidence type="ECO:0000313" key="2">
    <source>
        <dbReference type="EMBL" id="OAQ73093.1"/>
    </source>
</evidence>
<dbReference type="GeneID" id="28844820"/>
<keyword evidence="3" id="KW-1185">Reference proteome</keyword>
<evidence type="ECO:0000313" key="3">
    <source>
        <dbReference type="Proteomes" id="UP000078397"/>
    </source>
</evidence>
<dbReference type="InterPro" id="IPR053206">
    <property type="entry name" value="Dimeric_xanthone_biosynth"/>
</dbReference>
<dbReference type="Proteomes" id="UP000078397">
    <property type="component" value="Unassembled WGS sequence"/>
</dbReference>
<protein>
    <submittedName>
        <fullName evidence="2">Hemerythrin HHE cation binding domain-containing protein</fullName>
    </submittedName>
</protein>
<dbReference type="KEGG" id="pchm:VFPPC_00895"/>
<dbReference type="AlphaFoldDB" id="A0A179G6Q2"/>